<dbReference type="Pfam" id="PF13193">
    <property type="entry name" value="AMP-binding_C"/>
    <property type="match status" value="1"/>
</dbReference>
<feature type="domain" description="AMP-dependent synthetase/ligase" evidence="4">
    <location>
        <begin position="10"/>
        <end position="362"/>
    </location>
</feature>
<dbReference type="InterPro" id="IPR000873">
    <property type="entry name" value="AMP-dep_synth/lig_dom"/>
</dbReference>
<dbReference type="PANTHER" id="PTHR43201:SF5">
    <property type="entry name" value="MEDIUM-CHAIN ACYL-COA LIGASE ACSF2, MITOCHONDRIAL"/>
    <property type="match status" value="1"/>
</dbReference>
<evidence type="ECO:0000259" key="4">
    <source>
        <dbReference type="Pfam" id="PF00501"/>
    </source>
</evidence>
<evidence type="ECO:0000256" key="3">
    <source>
        <dbReference type="SAM" id="Phobius"/>
    </source>
</evidence>
<dbReference type="EC" id="6.2.1.-" evidence="6"/>
<keyword evidence="3" id="KW-0812">Transmembrane</keyword>
<keyword evidence="3" id="KW-0472">Membrane</keyword>
<protein>
    <submittedName>
        <fullName evidence="6">Fatty-acyl-CoA synthase</fullName>
        <ecNumber evidence="6">6.2.1.-</ecNumber>
    </submittedName>
</protein>
<reference evidence="6 7" key="1">
    <citation type="submission" date="2023-07" db="EMBL/GenBank/DDBJ databases">
        <title>Genomic Encyclopedia of Type Strains, Phase IV (KMG-IV): sequencing the most valuable type-strain genomes for metagenomic binning, comparative biology and taxonomic classification.</title>
        <authorList>
            <person name="Goeker M."/>
        </authorList>
    </citation>
    <scope>NUCLEOTIDE SEQUENCE [LARGE SCALE GENOMIC DNA]</scope>
    <source>
        <strain evidence="6 7">DSM 9768</strain>
    </source>
</reference>
<dbReference type="InterPro" id="IPR020845">
    <property type="entry name" value="AMP-binding_CS"/>
</dbReference>
<dbReference type="RefSeq" id="WP_307329796.1">
    <property type="nucleotide sequence ID" value="NZ_JAUSUG010000021.1"/>
</dbReference>
<comment type="similarity">
    <text evidence="1">Belongs to the ATP-dependent AMP-binding enzyme family.</text>
</comment>
<feature type="domain" description="AMP-binding enzyme C-terminal" evidence="5">
    <location>
        <begin position="412"/>
        <end position="487"/>
    </location>
</feature>
<dbReference type="NCBIfam" id="NF004837">
    <property type="entry name" value="PRK06187.1"/>
    <property type="match status" value="1"/>
</dbReference>
<keyword evidence="2 6" id="KW-0436">Ligase</keyword>
<dbReference type="GO" id="GO:0016874">
    <property type="term" value="F:ligase activity"/>
    <property type="evidence" value="ECO:0007669"/>
    <property type="project" value="UniProtKB-KW"/>
</dbReference>
<evidence type="ECO:0000313" key="6">
    <source>
        <dbReference type="EMBL" id="MDQ0256916.1"/>
    </source>
</evidence>
<dbReference type="Gene3D" id="3.40.50.12780">
    <property type="entry name" value="N-terminal domain of ligase-like"/>
    <property type="match status" value="1"/>
</dbReference>
<dbReference type="Pfam" id="PF00501">
    <property type="entry name" value="AMP-binding"/>
    <property type="match status" value="1"/>
</dbReference>
<proteinExistence type="inferred from homology"/>
<keyword evidence="3" id="KW-1133">Transmembrane helix</keyword>
<evidence type="ECO:0000313" key="7">
    <source>
        <dbReference type="Proteomes" id="UP001230005"/>
    </source>
</evidence>
<keyword evidence="7" id="KW-1185">Reference proteome</keyword>
<comment type="caution">
    <text evidence="6">The sequence shown here is derived from an EMBL/GenBank/DDBJ whole genome shotgun (WGS) entry which is preliminary data.</text>
</comment>
<dbReference type="PROSITE" id="PS00455">
    <property type="entry name" value="AMP_BINDING"/>
    <property type="match status" value="1"/>
</dbReference>
<dbReference type="Proteomes" id="UP001230005">
    <property type="component" value="Unassembled WGS sequence"/>
</dbReference>
<dbReference type="EMBL" id="JAUSUG010000021">
    <property type="protein sequence ID" value="MDQ0256916.1"/>
    <property type="molecule type" value="Genomic_DNA"/>
</dbReference>
<evidence type="ECO:0000259" key="5">
    <source>
        <dbReference type="Pfam" id="PF13193"/>
    </source>
</evidence>
<dbReference type="SUPFAM" id="SSF56801">
    <property type="entry name" value="Acetyl-CoA synthetase-like"/>
    <property type="match status" value="1"/>
</dbReference>
<dbReference type="InterPro" id="IPR025110">
    <property type="entry name" value="AMP-bd_C"/>
</dbReference>
<accession>A0ABU0A1Q9</accession>
<evidence type="ECO:0000256" key="2">
    <source>
        <dbReference type="ARBA" id="ARBA00022598"/>
    </source>
</evidence>
<dbReference type="Gene3D" id="3.30.300.30">
    <property type="match status" value="1"/>
</dbReference>
<dbReference type="PANTHER" id="PTHR43201">
    <property type="entry name" value="ACYL-COA SYNTHETASE"/>
    <property type="match status" value="1"/>
</dbReference>
<dbReference type="NCBIfam" id="NF005307">
    <property type="entry name" value="PRK06839.1"/>
    <property type="match status" value="1"/>
</dbReference>
<gene>
    <name evidence="6" type="ORF">J2S74_004361</name>
</gene>
<feature type="transmembrane region" description="Helical" evidence="3">
    <location>
        <begin position="203"/>
        <end position="226"/>
    </location>
</feature>
<sequence>MQDISYWVSKRAKISPDRIALIGEKDRYTYKEMNYKVSKYARVLQSAYGLKKGDRVGILSTNNLEFIILLFAVAKLNAIAVPLNIRLTGTELEYQVKDSGLETLVVNETFKGMGEALKASAELKFLLTFERLTVFAESLKELPAESENIVDADAPFIICYTSGTTGKPKGAVLTQENMFWNALNNTTAIDITSKDTNIVLLPLFHIGGIGLFTFPVLFAGGTVVVLEKFEPEKALRWIEKYNVTLVMGVPTIHDALRKASNFETTNLSSVRWFYSGGAPCPEELIYFYLSKGVAFGQGFGLTETSPTVFMLLEEDYKRKIGSIGRPAMFNDIRIVDEMGEDVVTGEVGELFIKGPNVFKEYWNLPEATANSIQNGWFATGDLVSQDREGFIYIAGRKKEMIISGGENIYPLEIEKVLYELPPVVETAVIGAAHEKWGETPIAIVVLKEGEAISKEDLRRHCLNRLACYKVPTSFKFVSALPRNATGKIDKATLIKQYANEGVKK</sequence>
<dbReference type="InterPro" id="IPR042099">
    <property type="entry name" value="ANL_N_sf"/>
</dbReference>
<organism evidence="6 7">
    <name type="scientific">Evansella vedderi</name>
    <dbReference type="NCBI Taxonomy" id="38282"/>
    <lineage>
        <taxon>Bacteria</taxon>
        <taxon>Bacillati</taxon>
        <taxon>Bacillota</taxon>
        <taxon>Bacilli</taxon>
        <taxon>Bacillales</taxon>
        <taxon>Bacillaceae</taxon>
        <taxon>Evansella</taxon>
    </lineage>
</organism>
<dbReference type="CDD" id="cd17631">
    <property type="entry name" value="FACL_FadD13-like"/>
    <property type="match status" value="1"/>
</dbReference>
<evidence type="ECO:0000256" key="1">
    <source>
        <dbReference type="ARBA" id="ARBA00006432"/>
    </source>
</evidence>
<dbReference type="InterPro" id="IPR045851">
    <property type="entry name" value="AMP-bd_C_sf"/>
</dbReference>
<name>A0ABU0A1Q9_9BACI</name>